<evidence type="ECO:0000313" key="2">
    <source>
        <dbReference type="Proteomes" id="UP000533598"/>
    </source>
</evidence>
<keyword evidence="2" id="KW-1185">Reference proteome</keyword>
<organism evidence="1 2">
    <name type="scientific">Crossiella cryophila</name>
    <dbReference type="NCBI Taxonomy" id="43355"/>
    <lineage>
        <taxon>Bacteria</taxon>
        <taxon>Bacillati</taxon>
        <taxon>Actinomycetota</taxon>
        <taxon>Actinomycetes</taxon>
        <taxon>Pseudonocardiales</taxon>
        <taxon>Pseudonocardiaceae</taxon>
        <taxon>Crossiella</taxon>
    </lineage>
</organism>
<sequence>MTVRNVELADRLVAALAGIRIDAEEHFAVLGARELHADTGKDLARALALACYEVLHVGWALPHAGSPRSRRDRGFEQRLAAAVPHRETPVSVTFLDLDPATERVLVRRDGVRVWLPANVIGADFEHIPDSPLVLRCDPARPAVSPGFFLVDGSRPPVTSGPLLRVYLHLRSAESTPEIWSIVLNTLHAGDIAYRAKVISDQAAFPRRDGLVVYLGEGDWQAADLIATAVRGHPGLGADVSMFASALGAGVATAWEPVDTHPGMRGLSFGQHRAHVLATALLAAAQDGESPESAVCQAFRQARIDPRDPARNLP</sequence>
<name>A0A7W7CEL3_9PSEU</name>
<proteinExistence type="predicted"/>
<protein>
    <submittedName>
        <fullName evidence="1">Uncharacterized protein</fullName>
    </submittedName>
</protein>
<dbReference type="Pfam" id="PF17914">
    <property type="entry name" value="HopA1"/>
    <property type="match status" value="1"/>
</dbReference>
<dbReference type="InterPro" id="IPR040871">
    <property type="entry name" value="HopA1"/>
</dbReference>
<dbReference type="AlphaFoldDB" id="A0A7W7CEL3"/>
<gene>
    <name evidence="1" type="ORF">HNR67_004496</name>
</gene>
<evidence type="ECO:0000313" key="1">
    <source>
        <dbReference type="EMBL" id="MBB4678378.1"/>
    </source>
</evidence>
<accession>A0A7W7CEL3</accession>
<reference evidence="1 2" key="1">
    <citation type="submission" date="2020-08" db="EMBL/GenBank/DDBJ databases">
        <title>Sequencing the genomes of 1000 actinobacteria strains.</title>
        <authorList>
            <person name="Klenk H.-P."/>
        </authorList>
    </citation>
    <scope>NUCLEOTIDE SEQUENCE [LARGE SCALE GENOMIC DNA]</scope>
    <source>
        <strain evidence="1 2">DSM 44230</strain>
    </source>
</reference>
<dbReference type="RefSeq" id="WP_185004214.1">
    <property type="nucleotide sequence ID" value="NZ_BAAAUI010000028.1"/>
</dbReference>
<dbReference type="EMBL" id="JACHMH010000001">
    <property type="protein sequence ID" value="MBB4678378.1"/>
    <property type="molecule type" value="Genomic_DNA"/>
</dbReference>
<dbReference type="Proteomes" id="UP000533598">
    <property type="component" value="Unassembled WGS sequence"/>
</dbReference>
<comment type="caution">
    <text evidence="1">The sequence shown here is derived from an EMBL/GenBank/DDBJ whole genome shotgun (WGS) entry which is preliminary data.</text>
</comment>